<dbReference type="GO" id="GO:0003887">
    <property type="term" value="F:DNA-directed DNA polymerase activity"/>
    <property type="evidence" value="ECO:0007669"/>
    <property type="project" value="UniProtKB-KW"/>
</dbReference>
<evidence type="ECO:0000259" key="9">
    <source>
        <dbReference type="Pfam" id="PF00136"/>
    </source>
</evidence>
<dbReference type="InterPro" id="IPR043502">
    <property type="entry name" value="DNA/RNA_pol_sf"/>
</dbReference>
<evidence type="ECO:0000256" key="5">
    <source>
        <dbReference type="ARBA" id="ARBA00022932"/>
    </source>
</evidence>
<dbReference type="Proteomes" id="UP001153678">
    <property type="component" value="Unassembled WGS sequence"/>
</dbReference>
<evidence type="ECO:0000256" key="8">
    <source>
        <dbReference type="ARBA" id="ARBA00049244"/>
    </source>
</evidence>
<organism evidence="11 12">
    <name type="scientific">Funneliformis geosporum</name>
    <dbReference type="NCBI Taxonomy" id="1117311"/>
    <lineage>
        <taxon>Eukaryota</taxon>
        <taxon>Fungi</taxon>
        <taxon>Fungi incertae sedis</taxon>
        <taxon>Mucoromycota</taxon>
        <taxon>Glomeromycotina</taxon>
        <taxon>Glomeromycetes</taxon>
        <taxon>Glomerales</taxon>
        <taxon>Glomeraceae</taxon>
        <taxon>Funneliformis</taxon>
    </lineage>
</organism>
<comment type="catalytic activity">
    <reaction evidence="8">
        <text>DNA(n) + a 2'-deoxyribonucleoside 5'-triphosphate = DNA(n+1) + diphosphate</text>
        <dbReference type="Rhea" id="RHEA:22508"/>
        <dbReference type="Rhea" id="RHEA-COMP:17339"/>
        <dbReference type="Rhea" id="RHEA-COMP:17340"/>
        <dbReference type="ChEBI" id="CHEBI:33019"/>
        <dbReference type="ChEBI" id="CHEBI:61560"/>
        <dbReference type="ChEBI" id="CHEBI:173112"/>
        <dbReference type="EC" id="2.7.7.7"/>
    </reaction>
</comment>
<keyword evidence="5" id="KW-0239">DNA-directed DNA polymerase</keyword>
<protein>
    <recommendedName>
        <fullName evidence="7">DNA polymerase delta catalytic subunit</fullName>
        <ecNumber evidence="2">2.7.7.7</ecNumber>
    </recommendedName>
</protein>
<dbReference type="Gene3D" id="3.90.1600.10">
    <property type="entry name" value="Palm domain of DNA polymerase"/>
    <property type="match status" value="1"/>
</dbReference>
<dbReference type="Pfam" id="PF00136">
    <property type="entry name" value="DNA_pol_B"/>
    <property type="match status" value="1"/>
</dbReference>
<evidence type="ECO:0000256" key="6">
    <source>
        <dbReference type="ARBA" id="ARBA00023125"/>
    </source>
</evidence>
<keyword evidence="4" id="KW-0548">Nucleotidyltransferase</keyword>
<feature type="domain" description="DNA-directed DNA polymerase family B multifunctional" evidence="9">
    <location>
        <begin position="342"/>
        <end position="649"/>
    </location>
</feature>
<dbReference type="GO" id="GO:0003677">
    <property type="term" value="F:DNA binding"/>
    <property type="evidence" value="ECO:0007669"/>
    <property type="project" value="UniProtKB-KW"/>
</dbReference>
<dbReference type="InterPro" id="IPR006172">
    <property type="entry name" value="DNA-dir_DNA_pol_B"/>
</dbReference>
<reference evidence="11" key="1">
    <citation type="submission" date="2022-08" db="EMBL/GenBank/DDBJ databases">
        <authorList>
            <person name="Kallberg Y."/>
            <person name="Tangrot J."/>
            <person name="Rosling A."/>
        </authorList>
    </citation>
    <scope>NUCLEOTIDE SEQUENCE</scope>
    <source>
        <strain evidence="11">Wild A</strain>
    </source>
</reference>
<dbReference type="AlphaFoldDB" id="A0A9W4T127"/>
<dbReference type="InterPro" id="IPR050240">
    <property type="entry name" value="DNA_pol_type-B"/>
</dbReference>
<feature type="domain" description="DNA-directed DNA polymerase family B exonuclease" evidence="10">
    <location>
        <begin position="98"/>
        <end position="218"/>
    </location>
</feature>
<accession>A0A9W4T127</accession>
<dbReference type="PANTHER" id="PTHR10322:SF23">
    <property type="entry name" value="DNA POLYMERASE DELTA CATALYTIC SUBUNIT"/>
    <property type="match status" value="1"/>
</dbReference>
<dbReference type="Pfam" id="PF03104">
    <property type="entry name" value="DNA_pol_B_exo1"/>
    <property type="match status" value="1"/>
</dbReference>
<keyword evidence="3" id="KW-0808">Transferase</keyword>
<comment type="caution">
    <text evidence="11">The sequence shown here is derived from an EMBL/GenBank/DDBJ whole genome shotgun (WGS) entry which is preliminary data.</text>
</comment>
<dbReference type="InterPro" id="IPR006133">
    <property type="entry name" value="DNA-dir_DNA_pol_B_exonuc"/>
</dbReference>
<dbReference type="PRINTS" id="PR00106">
    <property type="entry name" value="DNAPOLB"/>
</dbReference>
<evidence type="ECO:0000256" key="4">
    <source>
        <dbReference type="ARBA" id="ARBA00022695"/>
    </source>
</evidence>
<dbReference type="EC" id="2.7.7.7" evidence="2"/>
<dbReference type="Gene3D" id="3.30.420.10">
    <property type="entry name" value="Ribonuclease H-like superfamily/Ribonuclease H"/>
    <property type="match status" value="1"/>
</dbReference>
<comment type="similarity">
    <text evidence="1">Belongs to the DNA polymerase type-B family.</text>
</comment>
<gene>
    <name evidence="11" type="ORF">FWILDA_LOCUS13809</name>
</gene>
<feature type="non-terminal residue" evidence="11">
    <location>
        <position position="746"/>
    </location>
</feature>
<keyword evidence="6" id="KW-0238">DNA-binding</keyword>
<evidence type="ECO:0000313" key="11">
    <source>
        <dbReference type="EMBL" id="CAI2188895.1"/>
    </source>
</evidence>
<evidence type="ECO:0000313" key="12">
    <source>
        <dbReference type="Proteomes" id="UP001153678"/>
    </source>
</evidence>
<evidence type="ECO:0000256" key="2">
    <source>
        <dbReference type="ARBA" id="ARBA00012417"/>
    </source>
</evidence>
<feature type="non-terminal residue" evidence="11">
    <location>
        <position position="1"/>
    </location>
</feature>
<evidence type="ECO:0000256" key="3">
    <source>
        <dbReference type="ARBA" id="ARBA00022679"/>
    </source>
</evidence>
<keyword evidence="12" id="KW-1185">Reference proteome</keyword>
<dbReference type="InterPro" id="IPR006134">
    <property type="entry name" value="DNA-dir_DNA_pol_B_multi_dom"/>
</dbReference>
<dbReference type="SUPFAM" id="SSF53098">
    <property type="entry name" value="Ribonuclease H-like"/>
    <property type="match status" value="1"/>
</dbReference>
<evidence type="ECO:0000256" key="7">
    <source>
        <dbReference type="ARBA" id="ARBA00024411"/>
    </source>
</evidence>
<dbReference type="SUPFAM" id="SSF56672">
    <property type="entry name" value="DNA/RNA polymerases"/>
    <property type="match status" value="1"/>
</dbReference>
<dbReference type="InterPro" id="IPR012337">
    <property type="entry name" value="RNaseH-like_sf"/>
</dbReference>
<dbReference type="PANTHER" id="PTHR10322">
    <property type="entry name" value="DNA POLYMERASE CATALYTIC SUBUNIT"/>
    <property type="match status" value="1"/>
</dbReference>
<dbReference type="GO" id="GO:0006261">
    <property type="term" value="P:DNA-templated DNA replication"/>
    <property type="evidence" value="ECO:0007669"/>
    <property type="project" value="TreeGrafter"/>
</dbReference>
<dbReference type="EMBL" id="CAMKVN010005464">
    <property type="protein sequence ID" value="CAI2188895.1"/>
    <property type="molecule type" value="Genomic_DNA"/>
</dbReference>
<dbReference type="OrthoDB" id="2385012at2759"/>
<name>A0A9W4T127_9GLOM</name>
<sequence length="746" mass="86782">TSKFGIEHISAFPLQGYHTKKKPYIRVTTWNHFDRYKALKIVREVGISTASDDLNPTYYYRKVACEKRLPLSSWAVLSNYSYKYKGNLSANLPTLSRDRTLVLTWDIEIYSSQKTGEVPNAKYEEDVVFMICMTVHWKNDPEPLKQICLVDVETAPDLRLITVVCENQTNLLKAFALCWKCLAPDIHLGFNDSQYDWPFIVEKAKKLDVLKWMFNHMLLKPMSLEKITKWQYQYNMIKKFYPKAEKSSLAYYLRECNLDNKVDLPIHRMNKYYERALKETNATMAEQMCKIAKYCIIDALSCQQLMIKHNVINEYREVASIAFISLFDTHYFAIEMKGLKNKRPVTSLDFASLYPSLIMTYNLSPDKIILSRKHAESLRGSEHNNIPEEKGLYAKILEYLSSKWNEIKKRLAPLKERKEDMELVIGLMNKEYDSVCFDYSCFDAKQNALKVYMNTFYGTAGDSKSSFFLCELAEGVTSAGQRNIKLVADFIKNKGFGIKYGDTDFLYLVCPKECFQECDEAYYNGNGISKEEYWSRIVQISMEEIGILRDEVNTFLREDNGSSYLKMAYKEVLFLVVFTGKKKYYGIPHESKPNFNKELFIRGVEIVDNSHTLHQIIKDILRETVKDISQTDLNEIIKTAIHTCKEADAKQLIKKDLTPEPYLYQIPEPGKRFEYVVVENNSSERMGNKMEYPEVARRLGKKINISYYLKSVVNLCARFINYDELFQPSSEIMLEALKKLKDGNKA</sequence>
<evidence type="ECO:0000256" key="1">
    <source>
        <dbReference type="ARBA" id="ARBA00005755"/>
    </source>
</evidence>
<dbReference type="InterPro" id="IPR036397">
    <property type="entry name" value="RNaseH_sf"/>
</dbReference>
<dbReference type="GO" id="GO:0000166">
    <property type="term" value="F:nucleotide binding"/>
    <property type="evidence" value="ECO:0007669"/>
    <property type="project" value="InterPro"/>
</dbReference>
<proteinExistence type="inferred from homology"/>
<dbReference type="InterPro" id="IPR023211">
    <property type="entry name" value="DNA_pol_palm_dom_sf"/>
</dbReference>
<evidence type="ECO:0000259" key="10">
    <source>
        <dbReference type="Pfam" id="PF03104"/>
    </source>
</evidence>
<dbReference type="SMART" id="SM00486">
    <property type="entry name" value="POLBc"/>
    <property type="match status" value="1"/>
</dbReference>